<protein>
    <recommendedName>
        <fullName evidence="3">Adhesin</fullName>
    </recommendedName>
</protein>
<gene>
    <name evidence="1" type="ORF">SAMN05444484_103387</name>
</gene>
<dbReference type="Proteomes" id="UP000184028">
    <property type="component" value="Unassembled WGS sequence"/>
</dbReference>
<proteinExistence type="predicted"/>
<reference evidence="2" key="1">
    <citation type="submission" date="2016-11" db="EMBL/GenBank/DDBJ databases">
        <authorList>
            <person name="Varghese N."/>
            <person name="Submissions S."/>
        </authorList>
    </citation>
    <scope>NUCLEOTIDE SEQUENCE [LARGE SCALE GENOMIC DNA]</scope>
    <source>
        <strain evidence="2">DSM 24724</strain>
    </source>
</reference>
<dbReference type="AlphaFoldDB" id="A0A1M7FI09"/>
<keyword evidence="2" id="KW-1185">Reference proteome</keyword>
<dbReference type="OrthoDB" id="9793307at2"/>
<organism evidence="1 2">
    <name type="scientific">Flavobacterium chilense</name>
    <dbReference type="NCBI Taxonomy" id="946677"/>
    <lineage>
        <taxon>Bacteria</taxon>
        <taxon>Pseudomonadati</taxon>
        <taxon>Bacteroidota</taxon>
        <taxon>Flavobacteriia</taxon>
        <taxon>Flavobacteriales</taxon>
        <taxon>Flavobacteriaceae</taxon>
        <taxon>Flavobacterium</taxon>
    </lineage>
</organism>
<evidence type="ECO:0000313" key="1">
    <source>
        <dbReference type="EMBL" id="SHM03742.1"/>
    </source>
</evidence>
<sequence length="281" mass="32370">MADNEIKKLHGRAELIEYFRNGRIPNETHFKSLIDSVIIQHDDGISKDEENGYSITSLGTSSRLITFYKNIDRLEPFFFVEKDLLDKPSLKFRSDTVKSTATEEEKTFFFHNDGSLGIGNKSKNNFKLDVNGFTASKGRTGTYNTKKEIPANGEWHDITPELDNCQAFEIVARAGIKHSGKFSMMHATALSTFGKSRSKIRKTRAYYGSFWSIWNKLNLRWHGTTHNYKLQMRSNSNFGSGAMIYYTICELWDDELFVPLNCYYPKKQDGFVDKESQNKRT</sequence>
<accession>A0A1M7FI09</accession>
<dbReference type="EMBL" id="FRBT01000003">
    <property type="protein sequence ID" value="SHM03742.1"/>
    <property type="molecule type" value="Genomic_DNA"/>
</dbReference>
<evidence type="ECO:0000313" key="2">
    <source>
        <dbReference type="Proteomes" id="UP000184028"/>
    </source>
</evidence>
<evidence type="ECO:0008006" key="3">
    <source>
        <dbReference type="Google" id="ProtNLM"/>
    </source>
</evidence>
<dbReference type="RefSeq" id="WP_068842364.1">
    <property type="nucleotide sequence ID" value="NZ_FRBT01000003.1"/>
</dbReference>
<name>A0A1M7FI09_9FLAO</name>
<dbReference type="STRING" id="946677.SAMN05444484_103387"/>